<dbReference type="EC" id="3.2.1.52" evidence="3"/>
<dbReference type="GO" id="GO:0030203">
    <property type="term" value="P:glycosaminoglycan metabolic process"/>
    <property type="evidence" value="ECO:0007669"/>
    <property type="project" value="TreeGrafter"/>
</dbReference>
<evidence type="ECO:0000256" key="1">
    <source>
        <dbReference type="ARBA" id="ARBA00001231"/>
    </source>
</evidence>
<dbReference type="GO" id="GO:0016020">
    <property type="term" value="C:membrane"/>
    <property type="evidence" value="ECO:0007669"/>
    <property type="project" value="TreeGrafter"/>
</dbReference>
<evidence type="ECO:0000259" key="7">
    <source>
        <dbReference type="Pfam" id="PF00728"/>
    </source>
</evidence>
<proteinExistence type="inferred from homology"/>
<dbReference type="Gene3D" id="3.30.379.10">
    <property type="entry name" value="Chitobiase/beta-hexosaminidase domain 2-like"/>
    <property type="match status" value="1"/>
</dbReference>
<evidence type="ECO:0000256" key="6">
    <source>
        <dbReference type="PIRSR" id="PIRSR625705-1"/>
    </source>
</evidence>
<feature type="domain" description="Glycoside hydrolase family 20 catalytic" evidence="7">
    <location>
        <begin position="168"/>
        <end position="513"/>
    </location>
</feature>
<dbReference type="InterPro" id="IPR025705">
    <property type="entry name" value="Beta_hexosaminidase_sua/sub"/>
</dbReference>
<dbReference type="InterPro" id="IPR015882">
    <property type="entry name" value="HEX_bac_N"/>
</dbReference>
<reference evidence="10" key="1">
    <citation type="submission" date="2016-04" db="EMBL/GenBank/DDBJ databases">
        <authorList>
            <person name="Evans L.H."/>
            <person name="Alamgir A."/>
            <person name="Owens N."/>
            <person name="Weber N.D."/>
            <person name="Virtaneva K."/>
            <person name="Barbian K."/>
            <person name="Babar A."/>
            <person name="Rosenke K."/>
        </authorList>
    </citation>
    <scope>NUCLEOTIDE SEQUENCE</scope>
    <source>
        <strain evidence="10">86-2</strain>
    </source>
</reference>
<feature type="active site" description="Proton donor" evidence="6">
    <location>
        <position position="344"/>
    </location>
</feature>
<evidence type="ECO:0000256" key="2">
    <source>
        <dbReference type="ARBA" id="ARBA00006285"/>
    </source>
</evidence>
<dbReference type="AlphaFoldDB" id="A0A212K3D6"/>
<evidence type="ECO:0000256" key="3">
    <source>
        <dbReference type="ARBA" id="ARBA00012663"/>
    </source>
</evidence>
<gene>
    <name evidence="10" type="ORF">KL86DYS2_12935</name>
</gene>
<dbReference type="PANTHER" id="PTHR22600:SF57">
    <property type="entry name" value="BETA-N-ACETYLHEXOSAMINIDASE"/>
    <property type="match status" value="1"/>
</dbReference>
<evidence type="ECO:0000259" key="9">
    <source>
        <dbReference type="Pfam" id="PF13290"/>
    </source>
</evidence>
<feature type="domain" description="GH29D-like beta-sandwich" evidence="9">
    <location>
        <begin position="556"/>
        <end position="609"/>
    </location>
</feature>
<dbReference type="CDD" id="cd06563">
    <property type="entry name" value="GH20_chitobiase-like"/>
    <property type="match status" value="1"/>
</dbReference>
<dbReference type="SUPFAM" id="SSF55545">
    <property type="entry name" value="beta-N-acetylhexosaminidase-like domain"/>
    <property type="match status" value="1"/>
</dbReference>
<evidence type="ECO:0000313" key="10">
    <source>
        <dbReference type="EMBL" id="SBW06221.1"/>
    </source>
</evidence>
<evidence type="ECO:0000259" key="8">
    <source>
        <dbReference type="Pfam" id="PF02838"/>
    </source>
</evidence>
<dbReference type="InterPro" id="IPR059177">
    <property type="entry name" value="GH29D-like_dom"/>
</dbReference>
<organism evidence="10">
    <name type="scientific">uncultured Dysgonomonas sp</name>
    <dbReference type="NCBI Taxonomy" id="206096"/>
    <lineage>
        <taxon>Bacteria</taxon>
        <taxon>Pseudomonadati</taxon>
        <taxon>Bacteroidota</taxon>
        <taxon>Bacteroidia</taxon>
        <taxon>Bacteroidales</taxon>
        <taxon>Dysgonomonadaceae</taxon>
        <taxon>Dysgonomonas</taxon>
        <taxon>environmental samples</taxon>
    </lineage>
</organism>
<dbReference type="Pfam" id="PF02838">
    <property type="entry name" value="Glyco_hydro_20b"/>
    <property type="match status" value="1"/>
</dbReference>
<dbReference type="InterPro" id="IPR015883">
    <property type="entry name" value="Glyco_hydro_20_cat"/>
</dbReference>
<dbReference type="EMBL" id="FLUL01000001">
    <property type="protein sequence ID" value="SBW06221.1"/>
    <property type="molecule type" value="Genomic_DNA"/>
</dbReference>
<dbReference type="PRINTS" id="PR00738">
    <property type="entry name" value="GLHYDRLASE20"/>
</dbReference>
<feature type="domain" description="Beta-hexosaminidase bacterial type N-terminal" evidence="8">
    <location>
        <begin position="31"/>
        <end position="165"/>
    </location>
</feature>
<dbReference type="Gene3D" id="2.60.120.260">
    <property type="entry name" value="Galactose-binding domain-like"/>
    <property type="match status" value="1"/>
</dbReference>
<keyword evidence="4 10" id="KW-0378">Hydrolase</keyword>
<dbReference type="SUPFAM" id="SSF49785">
    <property type="entry name" value="Galactose-binding domain-like"/>
    <property type="match status" value="1"/>
</dbReference>
<evidence type="ECO:0000256" key="4">
    <source>
        <dbReference type="ARBA" id="ARBA00022801"/>
    </source>
</evidence>
<dbReference type="InterPro" id="IPR029018">
    <property type="entry name" value="Hex-like_dom2"/>
</dbReference>
<dbReference type="Pfam" id="PF13290">
    <property type="entry name" value="CHB_HEX_C_1"/>
    <property type="match status" value="1"/>
</dbReference>
<dbReference type="GO" id="GO:0005975">
    <property type="term" value="P:carbohydrate metabolic process"/>
    <property type="evidence" value="ECO:0007669"/>
    <property type="project" value="InterPro"/>
</dbReference>
<dbReference type="Gene3D" id="3.20.20.80">
    <property type="entry name" value="Glycosidases"/>
    <property type="match status" value="1"/>
</dbReference>
<dbReference type="GO" id="GO:0004563">
    <property type="term" value="F:beta-N-acetylhexosaminidase activity"/>
    <property type="evidence" value="ECO:0007669"/>
    <property type="project" value="UniProtKB-EC"/>
</dbReference>
<comment type="catalytic activity">
    <reaction evidence="1">
        <text>Hydrolysis of terminal non-reducing N-acetyl-D-hexosamine residues in N-acetyl-beta-D-hexosaminides.</text>
        <dbReference type="EC" id="3.2.1.52"/>
    </reaction>
</comment>
<dbReference type="InterPro" id="IPR008979">
    <property type="entry name" value="Galactose-bd-like_sf"/>
</dbReference>
<protein>
    <recommendedName>
        <fullName evidence="3">beta-N-acetylhexosaminidase</fullName>
        <ecNumber evidence="3">3.2.1.52</ecNumber>
    </recommendedName>
</protein>
<evidence type="ECO:0000256" key="5">
    <source>
        <dbReference type="ARBA" id="ARBA00023295"/>
    </source>
</evidence>
<dbReference type="Pfam" id="PF00728">
    <property type="entry name" value="Glyco_hydro_20"/>
    <property type="match status" value="1"/>
</dbReference>
<dbReference type="InterPro" id="IPR017853">
    <property type="entry name" value="GH"/>
</dbReference>
<keyword evidence="5 10" id="KW-0326">Glycosidase</keyword>
<sequence>MIMNFITIKTILLFSFFSLFSVIVRTQSNEYPIIPVPAELVPQKGSFTLNDKTQLYFQNTMDSSFEEAFYLFREHLKRSTGFDLPKANTNSGKNIIICKLNTNLEKDEAYKLLVSRSKIEIEAKTPIGLFYALQSIRQLLPMEFEQTTLSTSTKWNIPCCVINDAPTFVYRGLHMDVCRHFVSVEEVKKYIDQIAMLKLNTFHWHLTDDQAWRIEIKKYPKLTTVGAYRNRTLQGHNNDYPRVWDNTRTGGFYTQEEIKDVVDYARKRFVTIIPEIEMPGHATAVVASYPELSCSGGPFDVEGRWGVFNDVFCTKDETFSFLEDVLTEVAALFPSPYIHIGGDECPKVRWKRCHACQQRMKDEGLEDEHQLQSYFVKRMETVVHKLGKRIIGWDEILEGGIAPDATVMSWRGIAGGISAAKQGHDVIMTPSEAMYFDFYQSSLHTEPLAIGGYLPIERVYAFNPYVKELEPKDLKHILGVQANTWTEYMPDAQHREMMVFPRVAALAEVGWTSEKNKDFDSFAIRLPKLMKRYDIMGINYSRAFYSVVGTAINDGGLKLKLSTIAPETSIHYTTDGSDPTLSSPIYREPIPVGEKEMVVKAISVKNNKVMYIPYERSFIANKAGGQKVVFENADGVRFEQNGSGNLTDCTMGGRPVSRPDWFSYAGTDGSITIEFEKLTSISKITFSSANQNNVLVYSPKSINFLVSEDGTTFFPVGAVWHQQMAAAKGKAIVSFTPKKVKKIKLEIAMYGIIPNTEPNSGEMSALFVDEIIVE</sequence>
<accession>A0A212K3D6</accession>
<name>A0A212K3D6_9BACT</name>
<dbReference type="SUPFAM" id="SSF51445">
    <property type="entry name" value="(Trans)glycosidases"/>
    <property type="match status" value="1"/>
</dbReference>
<dbReference type="PANTHER" id="PTHR22600">
    <property type="entry name" value="BETA-HEXOSAMINIDASE"/>
    <property type="match status" value="1"/>
</dbReference>
<comment type="similarity">
    <text evidence="2">Belongs to the glycosyl hydrolase 20 family.</text>
</comment>